<feature type="transmembrane region" description="Helical" evidence="1">
    <location>
        <begin position="6"/>
        <end position="28"/>
    </location>
</feature>
<dbReference type="InterPro" id="IPR045584">
    <property type="entry name" value="Pilin-like"/>
</dbReference>
<keyword evidence="1" id="KW-1133">Transmembrane helix</keyword>
<evidence type="ECO:0000313" key="2">
    <source>
        <dbReference type="EMBL" id="MBC9252492.1"/>
    </source>
</evidence>
<dbReference type="Pfam" id="PF16732">
    <property type="entry name" value="ComP_DUS"/>
    <property type="match status" value="1"/>
</dbReference>
<dbReference type="EMBL" id="LZEU01000001">
    <property type="protein sequence ID" value="MBC9252492.1"/>
    <property type="molecule type" value="Genomic_DNA"/>
</dbReference>
<comment type="caution">
    <text evidence="2">The sequence shown here is derived from an EMBL/GenBank/DDBJ whole genome shotgun (WGS) entry which is preliminary data.</text>
</comment>
<dbReference type="SUPFAM" id="SSF54523">
    <property type="entry name" value="Pili subunits"/>
    <property type="match status" value="1"/>
</dbReference>
<dbReference type="RefSeq" id="WP_187807948.1">
    <property type="nucleotide sequence ID" value="NZ_LZEU01000001.1"/>
</dbReference>
<proteinExistence type="predicted"/>
<dbReference type="InterPro" id="IPR012902">
    <property type="entry name" value="N_methyl_site"/>
</dbReference>
<dbReference type="Pfam" id="PF07963">
    <property type="entry name" value="N_methyl"/>
    <property type="match status" value="1"/>
</dbReference>
<keyword evidence="1" id="KW-0812">Transmembrane</keyword>
<protein>
    <submittedName>
        <fullName evidence="2">Pilus assembly protein PilE</fullName>
    </submittedName>
</protein>
<evidence type="ECO:0000256" key="1">
    <source>
        <dbReference type="SAM" id="Phobius"/>
    </source>
</evidence>
<keyword evidence="1" id="KW-0472">Membrane</keyword>
<organism evidence="2 3">
    <name type="scientific">Aquipseudomonas alcaligenes</name>
    <name type="common">Pseudomonas alcaligenes</name>
    <dbReference type="NCBI Taxonomy" id="43263"/>
    <lineage>
        <taxon>Bacteria</taxon>
        <taxon>Pseudomonadati</taxon>
        <taxon>Pseudomonadota</taxon>
        <taxon>Gammaproteobacteria</taxon>
        <taxon>Pseudomonadales</taxon>
        <taxon>Pseudomonadaceae</taxon>
        <taxon>Aquipseudomonas</taxon>
    </lineage>
</organism>
<dbReference type="Proteomes" id="UP000744555">
    <property type="component" value="Unassembled WGS sequence"/>
</dbReference>
<evidence type="ECO:0000313" key="3">
    <source>
        <dbReference type="Proteomes" id="UP000744555"/>
    </source>
</evidence>
<gene>
    <name evidence="2" type="ORF">A9179_19685</name>
</gene>
<reference evidence="2 3" key="1">
    <citation type="submission" date="2016-06" db="EMBL/GenBank/DDBJ databases">
        <authorList>
            <person name="Ramos C."/>
            <person name="Pintado A."/>
            <person name="Crespo-Gomez J.I."/>
        </authorList>
    </citation>
    <scope>NUCLEOTIDE SEQUENCE [LARGE SCALE GENOMIC DNA]</scope>
    <source>
        <strain evidence="2 3">AVO110</strain>
    </source>
</reference>
<keyword evidence="3" id="KW-1185">Reference proteome</keyword>
<dbReference type="Gene3D" id="3.30.700.10">
    <property type="entry name" value="Glycoprotein, Type 4 Pilin"/>
    <property type="match status" value="1"/>
</dbReference>
<name>A0ABR7S4I6_AQUAC</name>
<accession>A0ABR7S4I6</accession>
<sequence length="141" mass="15112">MRRQQAAFTLIEMMITIVVLAILAAIALPSYSKYMLRTHRAEGIALLNEAAAREERYYAQNNSYVVADSELSSLGLRNSGASDNGYYQLTLAEGGDDDAGYRLTATAQNAQSSDSDCGNLTLNGAGERSVSGSSAVSDCWK</sequence>
<dbReference type="InterPro" id="IPR031982">
    <property type="entry name" value="PilE-like"/>
</dbReference>
<dbReference type="NCBIfam" id="TIGR02532">
    <property type="entry name" value="IV_pilin_GFxxxE"/>
    <property type="match status" value="1"/>
</dbReference>